<dbReference type="Proteomes" id="UP001241377">
    <property type="component" value="Unassembled WGS sequence"/>
</dbReference>
<sequence>MPSFMAKRRRRKRDRQPAAAAVPAAPPPAPESPLRRLLRRTSSLGSSLGLSKRRTRDSHPDTDASPAAALARSPGSSTRGDARATDQGLPVTPQRKRISSASFTQSPLTPLTPSPAPIGPTLLPLSTGEPAQRTSSLGDTTGSPTSIPSAAATGNHRRTSSDLSRTGKSNNNRQSASFHSLAETRPSSVAQVETIATSRRREETGGTTVRTKNLHAESLDLDRSPEANRAGQQRHELTPLGAALDSLSKDVGAPSSPLSAPTPAPETEPKLESEHELEHEVEHEHETEAEPSRSYLRVQDDQSLRAASSPANNNKDDDDDKRLTATKESSSTMSAVDTQSGPTAADQDVVAQSEKDLTAEPGKSTNSTRRERARERVSSPEIVAERQQGAPSTEVSFPAAAAERAPITLGAVEPAHTPTPSHGRPATPPLLFGTPRAARTVDGEEEEEGPSSSSRAKASGQAPSTAPAGLHIHRSTLDKAPSSSLGLDDPFVGTSVPLEPAGNDSYALAAAADAQTSFPRSPVPPPSSDSEPLERHADGDGDVAQTDGSSSPVRRHDSRDLHGRADDLYEQDVRSATVEERGMGIRRCLVEAKGALGRGAETKEQVLDSPLLLRSQQVQRRVEEQPHRPLVLRDEEPVKSSIALDFSPAEQAAHLVVGPSSRRASVPFTTAAPRAQHEEENDDAPLSVSEPDEQPSLHEAGTTEMPARNLLTYGDNILSRAGALDPETLHPVREMRDVPERLDESKTVGGGLVQAGKPITFSPSKARAISPTLDDSEERTTATTTTLVPASRPLNNNNQPPLLPFLPRLFAPKLTLEFKWADRRLLPSDITLEMTPTTAPSQYTTRTDTVAALQQQQLRGRRISMYDTARNVSAYGASYVPQNRLMSWVFGRERAK</sequence>
<accession>A0ACC2W5J9</accession>
<comment type="caution">
    <text evidence="1">The sequence shown here is derived from an EMBL/GenBank/DDBJ whole genome shotgun (WGS) entry which is preliminary data.</text>
</comment>
<evidence type="ECO:0000313" key="2">
    <source>
        <dbReference type="Proteomes" id="UP001241377"/>
    </source>
</evidence>
<proteinExistence type="predicted"/>
<name>A0ACC2W5J9_9TREE</name>
<organism evidence="1 2">
    <name type="scientific">Naganishia cerealis</name>
    <dbReference type="NCBI Taxonomy" id="610337"/>
    <lineage>
        <taxon>Eukaryota</taxon>
        <taxon>Fungi</taxon>
        <taxon>Dikarya</taxon>
        <taxon>Basidiomycota</taxon>
        <taxon>Agaricomycotina</taxon>
        <taxon>Tremellomycetes</taxon>
        <taxon>Filobasidiales</taxon>
        <taxon>Filobasidiaceae</taxon>
        <taxon>Naganishia</taxon>
    </lineage>
</organism>
<reference evidence="1" key="1">
    <citation type="submission" date="2023-04" db="EMBL/GenBank/DDBJ databases">
        <title>Draft Genome sequencing of Naganishia species isolated from polar environments using Oxford Nanopore Technology.</title>
        <authorList>
            <person name="Leo P."/>
            <person name="Venkateswaran K."/>
        </authorList>
    </citation>
    <scope>NUCLEOTIDE SEQUENCE</scope>
    <source>
        <strain evidence="1">MNA-CCFEE 5261</strain>
    </source>
</reference>
<dbReference type="EMBL" id="JASBWR010000026">
    <property type="protein sequence ID" value="KAJ9107003.1"/>
    <property type="molecule type" value="Genomic_DNA"/>
</dbReference>
<protein>
    <submittedName>
        <fullName evidence="1">Uncharacterized protein</fullName>
    </submittedName>
</protein>
<evidence type="ECO:0000313" key="1">
    <source>
        <dbReference type="EMBL" id="KAJ9107003.1"/>
    </source>
</evidence>
<gene>
    <name evidence="1" type="ORF">QFC19_002871</name>
</gene>
<keyword evidence="2" id="KW-1185">Reference proteome</keyword>